<evidence type="ECO:0000256" key="3">
    <source>
        <dbReference type="ARBA" id="ARBA00022729"/>
    </source>
</evidence>
<evidence type="ECO:0000259" key="4">
    <source>
        <dbReference type="Pfam" id="PF09084"/>
    </source>
</evidence>
<comment type="caution">
    <text evidence="5">The sequence shown here is derived from an EMBL/GenBank/DDBJ whole genome shotgun (WGS) entry which is preliminary data.</text>
</comment>
<dbReference type="EMBL" id="LBOV01000011">
    <property type="protein sequence ID" value="KKP43782.1"/>
    <property type="molecule type" value="Genomic_DNA"/>
</dbReference>
<gene>
    <name evidence="5" type="ORF">UR34_C0011G0036</name>
</gene>
<proteinExistence type="inferred from homology"/>
<name>A0A0G0CK28_9BACT</name>
<evidence type="ECO:0000256" key="1">
    <source>
        <dbReference type="ARBA" id="ARBA00004418"/>
    </source>
</evidence>
<comment type="similarity">
    <text evidence="2">Belongs to the bacterial solute-binding protein SsuA/TauA family.</text>
</comment>
<dbReference type="InterPro" id="IPR015168">
    <property type="entry name" value="SsuA/THI5"/>
</dbReference>
<evidence type="ECO:0000313" key="6">
    <source>
        <dbReference type="Proteomes" id="UP000034302"/>
    </source>
</evidence>
<evidence type="ECO:0000256" key="2">
    <source>
        <dbReference type="ARBA" id="ARBA00010742"/>
    </source>
</evidence>
<protein>
    <submittedName>
        <fullName evidence="5">Aliphatic sulfonates family abc transporter, periplasmic ligand-binding protein, NitT/TauT family transport system substrate-binding protein</fullName>
    </submittedName>
</protein>
<dbReference type="SUPFAM" id="SSF53850">
    <property type="entry name" value="Periplasmic binding protein-like II"/>
    <property type="match status" value="1"/>
</dbReference>
<evidence type="ECO:0000313" key="5">
    <source>
        <dbReference type="EMBL" id="KKP43782.1"/>
    </source>
</evidence>
<reference evidence="5 6" key="1">
    <citation type="journal article" date="2015" name="Nature">
        <title>rRNA introns, odd ribosomes, and small enigmatic genomes across a large radiation of phyla.</title>
        <authorList>
            <person name="Brown C.T."/>
            <person name="Hug L.A."/>
            <person name="Thomas B.C."/>
            <person name="Sharon I."/>
            <person name="Castelle C.J."/>
            <person name="Singh A."/>
            <person name="Wilkins M.J."/>
            <person name="Williams K.H."/>
            <person name="Banfield J.F."/>
        </authorList>
    </citation>
    <scope>NUCLEOTIDE SEQUENCE [LARGE SCALE GENOMIC DNA]</scope>
</reference>
<comment type="subcellular location">
    <subcellularLocation>
        <location evidence="1">Periplasm</location>
    </subcellularLocation>
</comment>
<dbReference type="Gene3D" id="3.40.190.10">
    <property type="entry name" value="Periplasmic binding protein-like II"/>
    <property type="match status" value="2"/>
</dbReference>
<dbReference type="Proteomes" id="UP000034302">
    <property type="component" value="Unassembled WGS sequence"/>
</dbReference>
<feature type="domain" description="SsuA/THI5-like" evidence="4">
    <location>
        <begin position="50"/>
        <end position="257"/>
    </location>
</feature>
<sequence>MESSKRNILLGVILLIMIIGGLVYAKYLSPKPEENELPKIKIGYNIQSMDTVPLMIAYEKGYFEDSGIDVELVQVTGSEGAIAIGAGQVDIVIISSARLFGPIEKGVPVKILSPMSNTDFELFVRPDSGIKTFKDLEGKKFSYGVGGGAKELFTRYILDKEGVDIEKIEFVDVDNIYLPVALMDQKTIDAALIADSNYVDQAKEMGGVILPVWVEKNYEKSPTGLVVAANSDYLNGNEDTIKSFFEAIIEANKYLKSDLDESSIIATDFMRENTNGAMNIKSEDFKNLVETGRVSYVLWEGTAVVVDLARVTYEVGNIEKELTVNDLYDLRFKNLLESAQDEIYGSN</sequence>
<dbReference type="AlphaFoldDB" id="A0A0G0CK28"/>
<dbReference type="Pfam" id="PF09084">
    <property type="entry name" value="NMT1"/>
    <property type="match status" value="1"/>
</dbReference>
<dbReference type="PANTHER" id="PTHR30024:SF47">
    <property type="entry name" value="TAURINE-BINDING PERIPLASMIC PROTEIN"/>
    <property type="match status" value="1"/>
</dbReference>
<dbReference type="PANTHER" id="PTHR30024">
    <property type="entry name" value="ALIPHATIC SULFONATES-BINDING PROTEIN-RELATED"/>
    <property type="match status" value="1"/>
</dbReference>
<organism evidence="5 6">
    <name type="scientific">candidate division WS6 bacterium GW2011_GWC1_33_20</name>
    <dbReference type="NCBI Taxonomy" id="1619089"/>
    <lineage>
        <taxon>Bacteria</taxon>
        <taxon>Candidatus Dojkabacteria</taxon>
    </lineage>
</organism>
<keyword evidence="3" id="KW-0732">Signal</keyword>
<dbReference type="GO" id="GO:0042597">
    <property type="term" value="C:periplasmic space"/>
    <property type="evidence" value="ECO:0007669"/>
    <property type="project" value="UniProtKB-SubCell"/>
</dbReference>
<accession>A0A0G0CK28</accession>